<name>A0A976MB44_THEOR</name>
<dbReference type="InterPro" id="IPR045864">
    <property type="entry name" value="aa-tRNA-synth_II/BPL/LPL"/>
</dbReference>
<dbReference type="PANTHER" id="PTHR42918">
    <property type="entry name" value="LYSYL-TRNA SYNTHETASE"/>
    <property type="match status" value="1"/>
</dbReference>
<dbReference type="GO" id="GO:0000049">
    <property type="term" value="F:tRNA binding"/>
    <property type="evidence" value="ECO:0007669"/>
    <property type="project" value="TreeGrafter"/>
</dbReference>
<dbReference type="InterPro" id="IPR012340">
    <property type="entry name" value="NA-bd_OB-fold"/>
</dbReference>
<proteinExistence type="inferred from homology"/>
<dbReference type="InterPro" id="IPR034762">
    <property type="entry name" value="Lys-tRNA-ligase_II_bac/euk"/>
</dbReference>
<dbReference type="NCBIfam" id="NF001756">
    <property type="entry name" value="PRK00484.1"/>
    <property type="match status" value="1"/>
</dbReference>
<evidence type="ECO:0000256" key="10">
    <source>
        <dbReference type="ARBA" id="ARBA00030563"/>
    </source>
</evidence>
<evidence type="ECO:0000256" key="5">
    <source>
        <dbReference type="ARBA" id="ARBA00022598"/>
    </source>
</evidence>
<dbReference type="GO" id="GO:0006430">
    <property type="term" value="P:lysyl-tRNA aminoacylation"/>
    <property type="evidence" value="ECO:0007669"/>
    <property type="project" value="InterPro"/>
</dbReference>
<comment type="catalytic activity">
    <reaction evidence="11 12">
        <text>tRNA(Lys) + L-lysine + ATP = L-lysyl-tRNA(Lys) + AMP + diphosphate</text>
        <dbReference type="Rhea" id="RHEA:20792"/>
        <dbReference type="Rhea" id="RHEA-COMP:9696"/>
        <dbReference type="Rhea" id="RHEA-COMP:9697"/>
        <dbReference type="ChEBI" id="CHEBI:30616"/>
        <dbReference type="ChEBI" id="CHEBI:32551"/>
        <dbReference type="ChEBI" id="CHEBI:33019"/>
        <dbReference type="ChEBI" id="CHEBI:78442"/>
        <dbReference type="ChEBI" id="CHEBI:78529"/>
        <dbReference type="ChEBI" id="CHEBI:456215"/>
        <dbReference type="EC" id="6.1.1.6"/>
    </reaction>
</comment>
<evidence type="ECO:0000256" key="7">
    <source>
        <dbReference type="ARBA" id="ARBA00022840"/>
    </source>
</evidence>
<dbReference type="PRINTS" id="PR00982">
    <property type="entry name" value="TRNASYNTHLYS"/>
</dbReference>
<evidence type="ECO:0000313" key="15">
    <source>
        <dbReference type="Proteomes" id="UP000244811"/>
    </source>
</evidence>
<dbReference type="FunFam" id="2.40.50.140:FF:000050">
    <property type="entry name" value="Lysine--tRNA ligase"/>
    <property type="match status" value="1"/>
</dbReference>
<evidence type="ECO:0000256" key="6">
    <source>
        <dbReference type="ARBA" id="ARBA00022741"/>
    </source>
</evidence>
<dbReference type="SUPFAM" id="SSF55681">
    <property type="entry name" value="Class II aaRS and biotin synthetases"/>
    <property type="match status" value="1"/>
</dbReference>
<evidence type="ECO:0000256" key="4">
    <source>
        <dbReference type="ARBA" id="ARBA00022490"/>
    </source>
</evidence>
<dbReference type="CDD" id="cd04322">
    <property type="entry name" value="LysRS_N"/>
    <property type="match status" value="1"/>
</dbReference>
<organism evidence="14 15">
    <name type="scientific">Theileria orientalis</name>
    <dbReference type="NCBI Taxonomy" id="68886"/>
    <lineage>
        <taxon>Eukaryota</taxon>
        <taxon>Sar</taxon>
        <taxon>Alveolata</taxon>
        <taxon>Apicomplexa</taxon>
        <taxon>Aconoidasida</taxon>
        <taxon>Piroplasmida</taxon>
        <taxon>Theileriidae</taxon>
        <taxon>Theileria</taxon>
    </lineage>
</organism>
<dbReference type="NCBIfam" id="TIGR00499">
    <property type="entry name" value="lysS_bact"/>
    <property type="match status" value="1"/>
</dbReference>
<feature type="domain" description="Aminoacyl-transfer RNA synthetases class-II family profile" evidence="13">
    <location>
        <begin position="187"/>
        <end position="507"/>
    </location>
</feature>
<comment type="similarity">
    <text evidence="2">Belongs to the class-II aminoacyl-tRNA synthetase family.</text>
</comment>
<reference evidence="14" key="1">
    <citation type="submission" date="2022-07" db="EMBL/GenBank/DDBJ databases">
        <title>Evaluation of T. orientalis genome assembly methods using nanopore sequencing and analysis of variation between genomes.</title>
        <authorList>
            <person name="Yam J."/>
            <person name="Micallef M.L."/>
            <person name="Liu M."/>
            <person name="Djordjevic S.P."/>
            <person name="Bogema D.R."/>
            <person name="Jenkins C."/>
        </authorList>
    </citation>
    <scope>NUCLEOTIDE SEQUENCE</scope>
    <source>
        <strain evidence="14">Goon Nure</strain>
    </source>
</reference>
<dbReference type="Pfam" id="PF00152">
    <property type="entry name" value="tRNA-synt_2"/>
    <property type="match status" value="1"/>
</dbReference>
<sequence>MSTKVPESTEEQDSRHYYQNRLETVQQWRQNKTAYPHKFEVNISIKDFIKKYEHLEPGDHLGDEKVLIAGRVSRLASSSSKLRFLDIKSDGVKLQVFANFANHDQSTGDFNETYNNIKRGDIIGITGFPGKSKRGELSVFPTSAKILSPCLHMLPDKFGLKDNEVRFRQRYLDFMMNDDSMNVMKTRSRIIDYLRRYFKSKDFFEVETPMLKTTSTGASAKPFVTHHNELDMDLFMRIAPELPLKLIIIGGFEKVFEIGKCFRNEGIDPTHNPEFTSLEFYWAYADYNDLINTTEELLSSLVFDLFGKYEVTYHPDGPEGKEVVIDFTPPFERVSMIEELENNIKTKLSPPYDSEENVEKYLKAIKEEGLDMPKPAVPAKLIDQLVGHFIEDRIVKPTFIVDFPQCTSPLAKWHRTKENLVERFELFICGKELINAYTELNDPITQRDCFKQQQKAKDLGDDEAQPPDEAFCTALEYGLPPTGGWGMGIDRLTMFLTDKNNIKVSNV</sequence>
<dbReference type="InterPro" id="IPR018149">
    <property type="entry name" value="Lys-tRNA-synth_II_C"/>
</dbReference>
<dbReference type="EC" id="6.1.1.6" evidence="3 12"/>
<dbReference type="Gene3D" id="3.30.930.10">
    <property type="entry name" value="Bira Bifunctional Protein, Domain 2"/>
    <property type="match status" value="1"/>
</dbReference>
<accession>A0A976MB44</accession>
<protein>
    <recommendedName>
        <fullName evidence="3 12">Lysine--tRNA ligase</fullName>
        <ecNumber evidence="3 12">6.1.1.6</ecNumber>
    </recommendedName>
    <alternativeName>
        <fullName evidence="10 12">Lysyl-tRNA synthetase</fullName>
    </alternativeName>
</protein>
<dbReference type="InterPro" id="IPR002313">
    <property type="entry name" value="Lys-tRNA-ligase_II"/>
</dbReference>
<dbReference type="InterPro" id="IPR006195">
    <property type="entry name" value="aa-tRNA-synth_II"/>
</dbReference>
<dbReference type="GO" id="GO:0004824">
    <property type="term" value="F:lysine-tRNA ligase activity"/>
    <property type="evidence" value="ECO:0007669"/>
    <property type="project" value="UniProtKB-EC"/>
</dbReference>
<keyword evidence="7" id="KW-0067">ATP-binding</keyword>
<dbReference type="AlphaFoldDB" id="A0A976MB44"/>
<evidence type="ECO:0000259" key="13">
    <source>
        <dbReference type="PROSITE" id="PS50862"/>
    </source>
</evidence>
<evidence type="ECO:0000256" key="1">
    <source>
        <dbReference type="ARBA" id="ARBA00004496"/>
    </source>
</evidence>
<evidence type="ECO:0000256" key="9">
    <source>
        <dbReference type="ARBA" id="ARBA00023146"/>
    </source>
</evidence>
<dbReference type="EMBL" id="CP056070">
    <property type="protein sequence ID" value="UKK01284.2"/>
    <property type="molecule type" value="Genomic_DNA"/>
</dbReference>
<dbReference type="CDD" id="cd00775">
    <property type="entry name" value="LysRS_core"/>
    <property type="match status" value="1"/>
</dbReference>
<dbReference type="HAMAP" id="MF_00252">
    <property type="entry name" value="Lys_tRNA_synth_class2"/>
    <property type="match status" value="1"/>
</dbReference>
<evidence type="ECO:0000256" key="12">
    <source>
        <dbReference type="RuleBase" id="RU003748"/>
    </source>
</evidence>
<keyword evidence="5 14" id="KW-0436">Ligase</keyword>
<dbReference type="GO" id="GO:0005829">
    <property type="term" value="C:cytosol"/>
    <property type="evidence" value="ECO:0007669"/>
    <property type="project" value="TreeGrafter"/>
</dbReference>
<dbReference type="PROSITE" id="PS50862">
    <property type="entry name" value="AA_TRNA_LIGASE_II"/>
    <property type="match status" value="1"/>
</dbReference>
<dbReference type="PIRSF" id="PIRSF039101">
    <property type="entry name" value="LysRS2"/>
    <property type="match status" value="1"/>
</dbReference>
<dbReference type="PANTHER" id="PTHR42918:SF9">
    <property type="entry name" value="LYSINE--TRNA LIGASE"/>
    <property type="match status" value="1"/>
</dbReference>
<dbReference type="Pfam" id="PF01336">
    <property type="entry name" value="tRNA_anti-codon"/>
    <property type="match status" value="1"/>
</dbReference>
<dbReference type="SUPFAM" id="SSF50249">
    <property type="entry name" value="Nucleic acid-binding proteins"/>
    <property type="match status" value="1"/>
</dbReference>
<evidence type="ECO:0000256" key="2">
    <source>
        <dbReference type="ARBA" id="ARBA00008226"/>
    </source>
</evidence>
<keyword evidence="6" id="KW-0547">Nucleotide-binding</keyword>
<evidence type="ECO:0000256" key="8">
    <source>
        <dbReference type="ARBA" id="ARBA00022917"/>
    </source>
</evidence>
<gene>
    <name evidence="14" type="ORF">MACK_002097</name>
</gene>
<dbReference type="InterPro" id="IPR004364">
    <property type="entry name" value="Aa-tRNA-synt_II"/>
</dbReference>
<keyword evidence="9" id="KW-0030">Aminoacyl-tRNA synthetase</keyword>
<dbReference type="Gene3D" id="2.40.50.140">
    <property type="entry name" value="Nucleic acid-binding proteins"/>
    <property type="match status" value="1"/>
</dbReference>
<evidence type="ECO:0000256" key="3">
    <source>
        <dbReference type="ARBA" id="ARBA00013166"/>
    </source>
</evidence>
<dbReference type="Proteomes" id="UP000244811">
    <property type="component" value="Chromosome 3"/>
</dbReference>
<evidence type="ECO:0000313" key="14">
    <source>
        <dbReference type="EMBL" id="UKK01284.2"/>
    </source>
</evidence>
<dbReference type="FunFam" id="3.30.930.10:FF:000238">
    <property type="entry name" value="Lysine--tRNA ligase"/>
    <property type="match status" value="1"/>
</dbReference>
<dbReference type="InterPro" id="IPR004365">
    <property type="entry name" value="NA-bd_OB_tRNA"/>
</dbReference>
<dbReference type="GO" id="GO:0005524">
    <property type="term" value="F:ATP binding"/>
    <property type="evidence" value="ECO:0007669"/>
    <property type="project" value="UniProtKB-KW"/>
</dbReference>
<keyword evidence="4" id="KW-0963">Cytoplasm</keyword>
<comment type="subcellular location">
    <subcellularLocation>
        <location evidence="1">Cytoplasm</location>
    </subcellularLocation>
</comment>
<keyword evidence="8" id="KW-0648">Protein biosynthesis</keyword>
<evidence type="ECO:0000256" key="11">
    <source>
        <dbReference type="ARBA" id="ARBA00048573"/>
    </source>
</evidence>
<dbReference type="InterPro" id="IPR044136">
    <property type="entry name" value="Lys-tRNA-ligase_II_N"/>
</dbReference>